<dbReference type="Proteomes" id="UP001602058">
    <property type="component" value="Unassembled WGS sequence"/>
</dbReference>
<dbReference type="SUPFAM" id="SSF55144">
    <property type="entry name" value="LigT-like"/>
    <property type="match status" value="1"/>
</dbReference>
<evidence type="ECO:0000313" key="2">
    <source>
        <dbReference type="Proteomes" id="UP001602058"/>
    </source>
</evidence>
<protein>
    <recommendedName>
        <fullName evidence="3">2'-5' RNA ligase family protein</fullName>
    </recommendedName>
</protein>
<reference evidence="1 2" key="1">
    <citation type="submission" date="2024-10" db="EMBL/GenBank/DDBJ databases">
        <title>The Natural Products Discovery Center: Release of the First 8490 Sequenced Strains for Exploring Actinobacteria Biosynthetic Diversity.</title>
        <authorList>
            <person name="Kalkreuter E."/>
            <person name="Kautsar S.A."/>
            <person name="Yang D."/>
            <person name="Bader C.D."/>
            <person name="Teijaro C.N."/>
            <person name="Fluegel L."/>
            <person name="Davis C.M."/>
            <person name="Simpson J.R."/>
            <person name="Lauterbach L."/>
            <person name="Steele A.D."/>
            <person name="Gui C."/>
            <person name="Meng S."/>
            <person name="Li G."/>
            <person name="Viehrig K."/>
            <person name="Ye F."/>
            <person name="Su P."/>
            <person name="Kiefer A.F."/>
            <person name="Nichols A."/>
            <person name="Cepeda A.J."/>
            <person name="Yan W."/>
            <person name="Fan B."/>
            <person name="Jiang Y."/>
            <person name="Adhikari A."/>
            <person name="Zheng C.-J."/>
            <person name="Schuster L."/>
            <person name="Cowan T.M."/>
            <person name="Smanski M.J."/>
            <person name="Chevrette M.G."/>
            <person name="De Carvalho L.P.S."/>
            <person name="Shen B."/>
        </authorList>
    </citation>
    <scope>NUCLEOTIDE SEQUENCE [LARGE SCALE GENOMIC DNA]</scope>
    <source>
        <strain evidence="1 2">NPDC001390</strain>
    </source>
</reference>
<organism evidence="1 2">
    <name type="scientific">Streptomyces bluensis</name>
    <dbReference type="NCBI Taxonomy" id="33897"/>
    <lineage>
        <taxon>Bacteria</taxon>
        <taxon>Bacillati</taxon>
        <taxon>Actinomycetota</taxon>
        <taxon>Actinomycetes</taxon>
        <taxon>Kitasatosporales</taxon>
        <taxon>Streptomycetaceae</taxon>
        <taxon>Streptomyces</taxon>
    </lineage>
</organism>
<evidence type="ECO:0000313" key="1">
    <source>
        <dbReference type="EMBL" id="MFF4520497.1"/>
    </source>
</evidence>
<dbReference type="InterPro" id="IPR009097">
    <property type="entry name" value="Cyclic_Pdiesterase"/>
</dbReference>
<comment type="caution">
    <text evidence="1">The sequence shown here is derived from an EMBL/GenBank/DDBJ whole genome shotgun (WGS) entry which is preliminary data.</text>
</comment>
<sequence>MESFFSPKRTWPNGPYLHFVAILDDPEYQEFTQAHHDLLSEYDDQVGIVPAQWLHWTVQGIHHHLTRDQVERAVEAVRKELAWNASQMTVQMGPVWPGPSAVTVAMYPEEQAAAHNTLVRKAVSTVDGIRLRPAGDRYWPHSTAAYYRSGDVHDAEFNRRLRAIRPARVEISVSRLHAVYMRQDVDRGYYTWEHLAALPMCGTPKLTVGERLDELALQAEREGDELWRDAWDRARTVISPALGDEEISTTGYPTTSGEEYVDGAGALAIGLYMLARERSGPVSSVSRQDIEELTGSWQDFRQPQMKERWTGRLEALGHTMADADDPIMVRWRALCHEYPEPNPDNPDASMYRVGHAGETGLHVLLSQHHREHIRF</sequence>
<accession>A0ABW6UAN9</accession>
<name>A0ABW6UAN9_9ACTN</name>
<proteinExistence type="predicted"/>
<gene>
    <name evidence="1" type="ORF">ACFY1D_03340</name>
</gene>
<dbReference type="Gene3D" id="3.90.1140.10">
    <property type="entry name" value="Cyclic phosphodiesterase"/>
    <property type="match status" value="1"/>
</dbReference>
<keyword evidence="2" id="KW-1185">Reference proteome</keyword>
<dbReference type="RefSeq" id="WP_387883209.1">
    <property type="nucleotide sequence ID" value="NZ_JBIAWJ010000001.1"/>
</dbReference>
<evidence type="ECO:0008006" key="3">
    <source>
        <dbReference type="Google" id="ProtNLM"/>
    </source>
</evidence>
<dbReference type="EMBL" id="JBIAWJ010000001">
    <property type="protein sequence ID" value="MFF4520497.1"/>
    <property type="molecule type" value="Genomic_DNA"/>
</dbReference>